<evidence type="ECO:0000313" key="3">
    <source>
        <dbReference type="Proteomes" id="UP001356427"/>
    </source>
</evidence>
<evidence type="ECO:0000256" key="1">
    <source>
        <dbReference type="SAM" id="MobiDB-lite"/>
    </source>
</evidence>
<name>A0AAN8LTM6_9TELE</name>
<dbReference type="Proteomes" id="UP001356427">
    <property type="component" value="Unassembled WGS sequence"/>
</dbReference>
<proteinExistence type="predicted"/>
<dbReference type="EMBL" id="JAGTTL010000017">
    <property type="protein sequence ID" value="KAK6310196.1"/>
    <property type="molecule type" value="Genomic_DNA"/>
</dbReference>
<dbReference type="AlphaFoldDB" id="A0AAN8LTM6"/>
<evidence type="ECO:0000313" key="2">
    <source>
        <dbReference type="EMBL" id="KAK6310196.1"/>
    </source>
</evidence>
<gene>
    <name evidence="2" type="ORF">J4Q44_G00200770</name>
</gene>
<reference evidence="2 3" key="1">
    <citation type="submission" date="2021-04" db="EMBL/GenBank/DDBJ databases">
        <authorList>
            <person name="De Guttry C."/>
            <person name="Zahm M."/>
            <person name="Klopp C."/>
            <person name="Cabau C."/>
            <person name="Louis A."/>
            <person name="Berthelot C."/>
            <person name="Parey E."/>
            <person name="Roest Crollius H."/>
            <person name="Montfort J."/>
            <person name="Robinson-Rechavi M."/>
            <person name="Bucao C."/>
            <person name="Bouchez O."/>
            <person name="Gislard M."/>
            <person name="Lluch J."/>
            <person name="Milhes M."/>
            <person name="Lampietro C."/>
            <person name="Lopez Roques C."/>
            <person name="Donnadieu C."/>
            <person name="Braasch I."/>
            <person name="Desvignes T."/>
            <person name="Postlethwait J."/>
            <person name="Bobe J."/>
            <person name="Wedekind C."/>
            <person name="Guiguen Y."/>
        </authorList>
    </citation>
    <scope>NUCLEOTIDE SEQUENCE [LARGE SCALE GENOMIC DNA]</scope>
    <source>
        <strain evidence="2">Cs_M1</strain>
        <tissue evidence="2">Blood</tissue>
    </source>
</reference>
<comment type="caution">
    <text evidence="2">The sequence shown here is derived from an EMBL/GenBank/DDBJ whole genome shotgun (WGS) entry which is preliminary data.</text>
</comment>
<feature type="region of interest" description="Disordered" evidence="1">
    <location>
        <begin position="1"/>
        <end position="31"/>
    </location>
</feature>
<keyword evidence="3" id="KW-1185">Reference proteome</keyword>
<organism evidence="2 3">
    <name type="scientific">Coregonus suidteri</name>
    <dbReference type="NCBI Taxonomy" id="861788"/>
    <lineage>
        <taxon>Eukaryota</taxon>
        <taxon>Metazoa</taxon>
        <taxon>Chordata</taxon>
        <taxon>Craniata</taxon>
        <taxon>Vertebrata</taxon>
        <taxon>Euteleostomi</taxon>
        <taxon>Actinopterygii</taxon>
        <taxon>Neopterygii</taxon>
        <taxon>Teleostei</taxon>
        <taxon>Protacanthopterygii</taxon>
        <taxon>Salmoniformes</taxon>
        <taxon>Salmonidae</taxon>
        <taxon>Coregoninae</taxon>
        <taxon>Coregonus</taxon>
    </lineage>
</organism>
<feature type="compositionally biased region" description="Polar residues" evidence="1">
    <location>
        <begin position="1"/>
        <end position="14"/>
    </location>
</feature>
<sequence length="197" mass="22543">MAGRTYSNTESCESLSADDEVPMKSSGSQSWSWGLKGIPCSWRVLQNDCLQLPCRALQGWVTGAIWDCLLGEFRHVKATCDLHNFMRMDTRTRRGSAARRRVPEERSAALQDVSRMGANNAAREAIRVWEIFTSYFFEEGAVPWQHHRLHYAQLNALLRAIHIAIRVFFHLLSYVNCSYSIPIFSPFDFYFSGEVAL</sequence>
<accession>A0AAN8LTM6</accession>
<protein>
    <submittedName>
        <fullName evidence="2">Uncharacterized protein</fullName>
    </submittedName>
</protein>